<accession>A0ABT3SXI3</accession>
<dbReference type="RefSeq" id="WP_279253441.1">
    <property type="nucleotide sequence ID" value="NZ_SHNP01000005.1"/>
</dbReference>
<name>A0ABT3SXI3_9GAMM</name>
<reference evidence="2" key="1">
    <citation type="submission" date="2019-02" db="EMBL/GenBank/DDBJ databases">
        <authorList>
            <person name="Li S.-H."/>
        </authorList>
    </citation>
    <scope>NUCLEOTIDE SEQUENCE</scope>
    <source>
        <strain evidence="2">IMCC8485</strain>
    </source>
</reference>
<dbReference type="InterPro" id="IPR050447">
    <property type="entry name" value="Erg6_SMT_methyltransf"/>
</dbReference>
<dbReference type="PANTHER" id="PTHR44068">
    <property type="entry name" value="ZGC:194242"/>
    <property type="match status" value="1"/>
</dbReference>
<dbReference type="Gene3D" id="3.40.50.150">
    <property type="entry name" value="Vaccinia Virus protein VP39"/>
    <property type="match status" value="1"/>
</dbReference>
<protein>
    <submittedName>
        <fullName evidence="2">Methyltransferase domain-containing protein</fullName>
    </submittedName>
</protein>
<gene>
    <name evidence="2" type="ORF">EYC87_14050</name>
</gene>
<feature type="domain" description="Methyltransferase" evidence="1">
    <location>
        <begin position="67"/>
        <end position="162"/>
    </location>
</feature>
<evidence type="ECO:0000313" key="3">
    <source>
        <dbReference type="Proteomes" id="UP001143307"/>
    </source>
</evidence>
<dbReference type="GO" id="GO:0032259">
    <property type="term" value="P:methylation"/>
    <property type="evidence" value="ECO:0007669"/>
    <property type="project" value="UniProtKB-KW"/>
</dbReference>
<evidence type="ECO:0000313" key="2">
    <source>
        <dbReference type="EMBL" id="MCX2974712.1"/>
    </source>
</evidence>
<dbReference type="Pfam" id="PF13649">
    <property type="entry name" value="Methyltransf_25"/>
    <property type="match status" value="1"/>
</dbReference>
<dbReference type="EMBL" id="SHNP01000005">
    <property type="protein sequence ID" value="MCX2974712.1"/>
    <property type="molecule type" value="Genomic_DNA"/>
</dbReference>
<dbReference type="InterPro" id="IPR041698">
    <property type="entry name" value="Methyltransf_25"/>
</dbReference>
<evidence type="ECO:0000259" key="1">
    <source>
        <dbReference type="Pfam" id="PF13649"/>
    </source>
</evidence>
<keyword evidence="2" id="KW-0808">Transferase</keyword>
<sequence length="283" mass="31193">MANVTPSNSSGDPTEHYDTVVEAWDHLLGEDLHYGYFRVGDESLIHATDALTNEMLSLAQLDAGLEVLDIGCGTGKAGCRIASEHQCQVIGVSPSSACVGRASALSESLGLSTTAQFQHGNGTQLQFDDHSFDRVWVMESSHLMDDKLALLSECSRVLKPGGRMVLCDVMLQAKLSLPQVISRRDEFLILKDAFGRAKMETLSFYQDQLEGHQLHVEHARDISRETLATFGHWRTNAQNNRVRVERHIGKTASRRFLASCDVLESLWLEGIMGYGIVAAYKAA</sequence>
<dbReference type="SUPFAM" id="SSF53335">
    <property type="entry name" value="S-adenosyl-L-methionine-dependent methyltransferases"/>
    <property type="match status" value="1"/>
</dbReference>
<keyword evidence="2" id="KW-0489">Methyltransferase</keyword>
<dbReference type="CDD" id="cd02440">
    <property type="entry name" value="AdoMet_MTases"/>
    <property type="match status" value="1"/>
</dbReference>
<dbReference type="GO" id="GO:0008168">
    <property type="term" value="F:methyltransferase activity"/>
    <property type="evidence" value="ECO:0007669"/>
    <property type="project" value="UniProtKB-KW"/>
</dbReference>
<comment type="caution">
    <text evidence="2">The sequence shown here is derived from an EMBL/GenBank/DDBJ whole genome shotgun (WGS) entry which is preliminary data.</text>
</comment>
<proteinExistence type="predicted"/>
<dbReference type="PANTHER" id="PTHR44068:SF11">
    <property type="entry name" value="GERANYL DIPHOSPHATE 2-C-METHYLTRANSFERASE"/>
    <property type="match status" value="1"/>
</dbReference>
<organism evidence="2 3">
    <name type="scientific">Candidatus Seongchinamella marina</name>
    <dbReference type="NCBI Taxonomy" id="2518990"/>
    <lineage>
        <taxon>Bacteria</taxon>
        <taxon>Pseudomonadati</taxon>
        <taxon>Pseudomonadota</taxon>
        <taxon>Gammaproteobacteria</taxon>
        <taxon>Cellvibrionales</taxon>
        <taxon>Halieaceae</taxon>
        <taxon>Seongchinamella</taxon>
    </lineage>
</organism>
<dbReference type="Proteomes" id="UP001143307">
    <property type="component" value="Unassembled WGS sequence"/>
</dbReference>
<dbReference type="InterPro" id="IPR029063">
    <property type="entry name" value="SAM-dependent_MTases_sf"/>
</dbReference>
<keyword evidence="3" id="KW-1185">Reference proteome</keyword>